<evidence type="ECO:0000313" key="2">
    <source>
        <dbReference type="EMBL" id="SMX93012.1"/>
    </source>
</evidence>
<keyword evidence="1" id="KW-0472">Membrane</keyword>
<dbReference type="AlphaFoldDB" id="A0A2H1K129"/>
<feature type="transmembrane region" description="Helical" evidence="1">
    <location>
        <begin position="60"/>
        <end position="83"/>
    </location>
</feature>
<evidence type="ECO:0000256" key="1">
    <source>
        <dbReference type="SAM" id="Phobius"/>
    </source>
</evidence>
<evidence type="ECO:0000313" key="3">
    <source>
        <dbReference type="Proteomes" id="UP000234525"/>
    </source>
</evidence>
<feature type="transmembrane region" description="Helical" evidence="1">
    <location>
        <begin position="140"/>
        <end position="167"/>
    </location>
</feature>
<keyword evidence="1" id="KW-1133">Transmembrane helix</keyword>
<protein>
    <submittedName>
        <fullName evidence="2">Uncharacterized protein</fullName>
    </submittedName>
</protein>
<accession>A0A2H1K129</accession>
<keyword evidence="3" id="KW-1185">Reference proteome</keyword>
<organism evidence="2 3">
    <name type="scientific">Brevibacterium aurantiacum</name>
    <dbReference type="NCBI Taxonomy" id="273384"/>
    <lineage>
        <taxon>Bacteria</taxon>
        <taxon>Bacillati</taxon>
        <taxon>Actinomycetota</taxon>
        <taxon>Actinomycetes</taxon>
        <taxon>Micrococcales</taxon>
        <taxon>Brevibacteriaceae</taxon>
        <taxon>Brevibacterium</taxon>
    </lineage>
</organism>
<reference evidence="2" key="1">
    <citation type="submission" date="2017-03" db="EMBL/GenBank/DDBJ databases">
        <authorList>
            <person name="Monnet C."/>
        </authorList>
    </citation>
    <scope>NUCLEOTIDE SEQUENCE [LARGE SCALE GENOMIC DNA]</scope>
    <source>
        <strain evidence="2">ATCC 9175</strain>
    </source>
</reference>
<feature type="transmembrane region" description="Helical" evidence="1">
    <location>
        <begin position="104"/>
        <end position="128"/>
    </location>
</feature>
<dbReference type="RefSeq" id="WP_141322622.1">
    <property type="nucleotide sequence ID" value="NZ_BJME01000003.1"/>
</dbReference>
<dbReference type="EMBL" id="FXZB01000022">
    <property type="protein sequence ID" value="SMX93012.1"/>
    <property type="molecule type" value="Genomic_DNA"/>
</dbReference>
<sequence>MLNRFNPGRVIAGVFAGLRRRSQTGDEKFDVVAFLVLFGLPVAVAVLLICARVAIDEPEIWLAAAALLVGALLAGFSQVAGWRERILERGRSVDQVRVRALNEAGALILMCIHVSVLGSASLLCVALIEMKDHAGWVDWIAVGLSSIGPASLAYIALSLCLVVNLLWDGFTNEQEDSERENLEDFDGVD</sequence>
<comment type="caution">
    <text evidence="2">The sequence shown here is derived from an EMBL/GenBank/DDBJ whole genome shotgun (WGS) entry which is preliminary data.</text>
</comment>
<feature type="transmembrane region" description="Helical" evidence="1">
    <location>
        <begin position="29"/>
        <end position="54"/>
    </location>
</feature>
<keyword evidence="1" id="KW-0812">Transmembrane</keyword>
<name>A0A2H1K129_BREAU</name>
<proteinExistence type="predicted"/>
<dbReference type="Proteomes" id="UP000234525">
    <property type="component" value="Unassembled WGS sequence"/>
</dbReference>
<gene>
    <name evidence="2" type="ORF">BAUR9175_02977</name>
</gene>